<dbReference type="InterPro" id="IPR011009">
    <property type="entry name" value="Kinase-like_dom_sf"/>
</dbReference>
<comment type="caution">
    <text evidence="2">The sequence shown here is derived from an EMBL/GenBank/DDBJ whole genome shotgun (WGS) entry which is preliminary data.</text>
</comment>
<dbReference type="OrthoDB" id="3829352at2759"/>
<dbReference type="PROSITE" id="PS50011">
    <property type="entry name" value="PROTEIN_KINASE_DOM"/>
    <property type="match status" value="1"/>
</dbReference>
<dbReference type="GO" id="GO:0004672">
    <property type="term" value="F:protein kinase activity"/>
    <property type="evidence" value="ECO:0007669"/>
    <property type="project" value="InterPro"/>
</dbReference>
<dbReference type="AlphaFoldDB" id="A0A4U0U5K6"/>
<organism evidence="2 3">
    <name type="scientific">Salinomyces thailandicus</name>
    <dbReference type="NCBI Taxonomy" id="706561"/>
    <lineage>
        <taxon>Eukaryota</taxon>
        <taxon>Fungi</taxon>
        <taxon>Dikarya</taxon>
        <taxon>Ascomycota</taxon>
        <taxon>Pezizomycotina</taxon>
        <taxon>Dothideomycetes</taxon>
        <taxon>Dothideomycetidae</taxon>
        <taxon>Mycosphaerellales</taxon>
        <taxon>Teratosphaeriaceae</taxon>
        <taxon>Salinomyces</taxon>
    </lineage>
</organism>
<dbReference type="EMBL" id="NAJL01000014">
    <property type="protein sequence ID" value="TKA29445.1"/>
    <property type="molecule type" value="Genomic_DNA"/>
</dbReference>
<dbReference type="SUPFAM" id="SSF56112">
    <property type="entry name" value="Protein kinase-like (PK-like)"/>
    <property type="match status" value="1"/>
</dbReference>
<evidence type="ECO:0000313" key="2">
    <source>
        <dbReference type="EMBL" id="TKA29445.1"/>
    </source>
</evidence>
<dbReference type="Proteomes" id="UP000308549">
    <property type="component" value="Unassembled WGS sequence"/>
</dbReference>
<dbReference type="SMART" id="SM00220">
    <property type="entry name" value="S_TKc"/>
    <property type="match status" value="1"/>
</dbReference>
<keyword evidence="3" id="KW-1185">Reference proteome</keyword>
<reference evidence="2 3" key="1">
    <citation type="submission" date="2017-03" db="EMBL/GenBank/DDBJ databases">
        <title>Genomes of endolithic fungi from Antarctica.</title>
        <authorList>
            <person name="Coleine C."/>
            <person name="Masonjones S."/>
            <person name="Stajich J.E."/>
        </authorList>
    </citation>
    <scope>NUCLEOTIDE SEQUENCE [LARGE SCALE GENOMIC DNA]</scope>
    <source>
        <strain evidence="2 3">CCFEE 6315</strain>
    </source>
</reference>
<gene>
    <name evidence="2" type="ORF">B0A50_03457</name>
</gene>
<name>A0A4U0U5K6_9PEZI</name>
<accession>A0A4U0U5K6</accession>
<proteinExistence type="predicted"/>
<dbReference type="GO" id="GO:0005524">
    <property type="term" value="F:ATP binding"/>
    <property type="evidence" value="ECO:0007669"/>
    <property type="project" value="InterPro"/>
</dbReference>
<sequence length="315" mass="35057">MGSNAASHRHLSQTHHELCVLGFGYNGETYLALPKTSLADLPEDLTPENLTPHLIVAKFNHPDVTSHPLASEITVMKQVPPHRHLISHLASHHDGPIQWLTLPFCPGGDLASFIRCRSYVPSISFASHCILQLTHALAFLYFGISNLFPSNPSEEQQPNPNWKPVHHGDLNANNIFLRPAPSADEAYGNFPDLVLADFGRARALPEDPSAYEKHRHLRGSIVDIRDLGGVIVDLCGESRVVREHFGQTGAALEDFDVEGGGEMKFETRVLEQLRRLARTAVVEREERYVALSQEMAMGLSKVRFTEEDIERVLGE</sequence>
<evidence type="ECO:0000259" key="1">
    <source>
        <dbReference type="PROSITE" id="PS50011"/>
    </source>
</evidence>
<dbReference type="InterPro" id="IPR000719">
    <property type="entry name" value="Prot_kinase_dom"/>
</dbReference>
<protein>
    <recommendedName>
        <fullName evidence="1">Protein kinase domain-containing protein</fullName>
    </recommendedName>
</protein>
<dbReference type="Gene3D" id="1.10.510.10">
    <property type="entry name" value="Transferase(Phosphotransferase) domain 1"/>
    <property type="match status" value="1"/>
</dbReference>
<evidence type="ECO:0000313" key="3">
    <source>
        <dbReference type="Proteomes" id="UP000308549"/>
    </source>
</evidence>
<feature type="domain" description="Protein kinase" evidence="1">
    <location>
        <begin position="15"/>
        <end position="315"/>
    </location>
</feature>